<accession>A0A3P8AFT6</accession>
<organism evidence="3 4">
    <name type="scientific">Heligmosomoides polygyrus</name>
    <name type="common">Parasitic roundworm</name>
    <dbReference type="NCBI Taxonomy" id="6339"/>
    <lineage>
        <taxon>Eukaryota</taxon>
        <taxon>Metazoa</taxon>
        <taxon>Ecdysozoa</taxon>
        <taxon>Nematoda</taxon>
        <taxon>Chromadorea</taxon>
        <taxon>Rhabditida</taxon>
        <taxon>Rhabditina</taxon>
        <taxon>Rhabditomorpha</taxon>
        <taxon>Strongyloidea</taxon>
        <taxon>Heligmosomidae</taxon>
        <taxon>Heligmosomoides</taxon>
    </lineage>
</organism>
<dbReference type="InterPro" id="IPR002921">
    <property type="entry name" value="Fungal_lipase-type"/>
</dbReference>
<accession>A0A183G7B8</accession>
<dbReference type="PANTHER" id="PTHR45908">
    <property type="entry name" value="PROTEIN CBG11750-RELATED"/>
    <property type="match status" value="1"/>
</dbReference>
<keyword evidence="3" id="KW-1185">Reference proteome</keyword>
<evidence type="ECO:0000313" key="2">
    <source>
        <dbReference type="EMBL" id="VDP09551.1"/>
    </source>
</evidence>
<reference evidence="4" key="2">
    <citation type="submission" date="2019-09" db="UniProtKB">
        <authorList>
            <consortium name="WormBaseParasite"/>
        </authorList>
    </citation>
    <scope>IDENTIFICATION</scope>
</reference>
<dbReference type="SUPFAM" id="SSF53474">
    <property type="entry name" value="alpha/beta-Hydrolases"/>
    <property type="match status" value="1"/>
</dbReference>
<dbReference type="Proteomes" id="UP000050761">
    <property type="component" value="Unassembled WGS sequence"/>
</dbReference>
<gene>
    <name evidence="2" type="ORF">HPBE_LOCUS17665</name>
</gene>
<feature type="domain" description="Fungal lipase-type" evidence="1">
    <location>
        <begin position="13"/>
        <end position="86"/>
    </location>
</feature>
<name>A0A183G7B8_HELPZ</name>
<proteinExistence type="predicted"/>
<dbReference type="Pfam" id="PF01764">
    <property type="entry name" value="Lipase_3"/>
    <property type="match status" value="1"/>
</dbReference>
<evidence type="ECO:0000313" key="4">
    <source>
        <dbReference type="WBParaSite" id="HPBE_0001766601-mRNA-1"/>
    </source>
</evidence>
<dbReference type="AlphaFoldDB" id="A0A183G7B8"/>
<dbReference type="InterPro" id="IPR029058">
    <property type="entry name" value="AB_hydrolase_fold"/>
</dbReference>
<protein>
    <submittedName>
        <fullName evidence="4">Lipase_3 domain-containing protein</fullName>
    </submittedName>
</protein>
<dbReference type="OrthoDB" id="426718at2759"/>
<reference evidence="2 3" key="1">
    <citation type="submission" date="2018-11" db="EMBL/GenBank/DDBJ databases">
        <authorList>
            <consortium name="Pathogen Informatics"/>
        </authorList>
    </citation>
    <scope>NUCLEOTIDE SEQUENCE [LARGE SCALE GENOMIC DNA]</scope>
</reference>
<dbReference type="Gene3D" id="3.40.50.1820">
    <property type="entry name" value="alpha/beta hydrolase"/>
    <property type="match status" value="1"/>
</dbReference>
<sequence length="278" mass="31510">MDLFLYESWYKLWYILGMEKSLKAVVKDYSNFEIWFIGHSLGGAKAEMAVLSMLLKRMVTQNKVRLLTFGSARVGDMSFVNLIEALVWYPNGMGAGARYFVCLGAEDPQCSSRLSPWEIRAADNDLYFERSMQHWAESFCAESERYVKLHPTRYADMREPVYDMSSVKTSYSTFGTIPMTSPHLIVTNPKFFHMERTYTVPASFTSTSDDRSTSTPMLTTTPVLFRTSTSTTSSTTRIFTSAPISSTPNPITELHMLNGSSTQDTAKLHTRLVVIHFP</sequence>
<dbReference type="EMBL" id="UZAH01030167">
    <property type="protein sequence ID" value="VDP09551.1"/>
    <property type="molecule type" value="Genomic_DNA"/>
</dbReference>
<dbReference type="GO" id="GO:0006629">
    <property type="term" value="P:lipid metabolic process"/>
    <property type="evidence" value="ECO:0007669"/>
    <property type="project" value="InterPro"/>
</dbReference>
<dbReference type="PANTHER" id="PTHR45908:SF15">
    <property type="entry name" value="FUNGAL LIPASE-LIKE DOMAIN-CONTAINING PROTEIN"/>
    <property type="match status" value="1"/>
</dbReference>
<evidence type="ECO:0000259" key="1">
    <source>
        <dbReference type="Pfam" id="PF01764"/>
    </source>
</evidence>
<evidence type="ECO:0000313" key="3">
    <source>
        <dbReference type="Proteomes" id="UP000050761"/>
    </source>
</evidence>
<dbReference type="WBParaSite" id="HPBE_0001766601-mRNA-1">
    <property type="protein sequence ID" value="HPBE_0001766601-mRNA-1"/>
    <property type="gene ID" value="HPBE_0001766601"/>
</dbReference>
<dbReference type="CDD" id="cd00741">
    <property type="entry name" value="Lipase"/>
    <property type="match status" value="1"/>
</dbReference>